<gene>
    <name evidence="1" type="primary">Grin2b_3</name>
    <name evidence="1" type="ORF">EYF80_045896</name>
</gene>
<evidence type="ECO:0000313" key="1">
    <source>
        <dbReference type="EMBL" id="TNN43904.1"/>
    </source>
</evidence>
<proteinExistence type="predicted"/>
<name>A0A4Z2FT58_9TELE</name>
<dbReference type="Proteomes" id="UP000314294">
    <property type="component" value="Unassembled WGS sequence"/>
</dbReference>
<accession>A0A4Z2FT58</accession>
<sequence length="184" mass="20023">MENGPAARKKPHGAGPLGRDFGRLTRPCCDAETRPERRRNTYTSRCRVGVKRAFMSHGGQTGVRRGAAAEVNREVNLEVNRLLSVSYDEWDYGLEARVRDGVAIITMATSAMVMDRGPHTLLKSECHGTPDKKTPISGNPNEVLRDHVLGPPLERAHCLPSSNLHSPLVTGAVEHAGTLAVNVN</sequence>
<dbReference type="Gene3D" id="3.40.50.2300">
    <property type="match status" value="1"/>
</dbReference>
<dbReference type="EMBL" id="SRLO01000938">
    <property type="protein sequence ID" value="TNN43904.1"/>
    <property type="molecule type" value="Genomic_DNA"/>
</dbReference>
<evidence type="ECO:0000313" key="2">
    <source>
        <dbReference type="Proteomes" id="UP000314294"/>
    </source>
</evidence>
<comment type="caution">
    <text evidence="1">The sequence shown here is derived from an EMBL/GenBank/DDBJ whole genome shotgun (WGS) entry which is preliminary data.</text>
</comment>
<keyword evidence="2" id="KW-1185">Reference proteome</keyword>
<protein>
    <submittedName>
        <fullName evidence="1">Glutamate receptor ionotropic, NMDA 2B</fullName>
    </submittedName>
</protein>
<organism evidence="1 2">
    <name type="scientific">Liparis tanakae</name>
    <name type="common">Tanaka's snailfish</name>
    <dbReference type="NCBI Taxonomy" id="230148"/>
    <lineage>
        <taxon>Eukaryota</taxon>
        <taxon>Metazoa</taxon>
        <taxon>Chordata</taxon>
        <taxon>Craniata</taxon>
        <taxon>Vertebrata</taxon>
        <taxon>Euteleostomi</taxon>
        <taxon>Actinopterygii</taxon>
        <taxon>Neopterygii</taxon>
        <taxon>Teleostei</taxon>
        <taxon>Neoteleostei</taxon>
        <taxon>Acanthomorphata</taxon>
        <taxon>Eupercaria</taxon>
        <taxon>Perciformes</taxon>
        <taxon>Cottioidei</taxon>
        <taxon>Cottales</taxon>
        <taxon>Liparidae</taxon>
        <taxon>Liparis</taxon>
    </lineage>
</organism>
<dbReference type="AlphaFoldDB" id="A0A4Z2FT58"/>
<reference evidence="1 2" key="1">
    <citation type="submission" date="2019-03" db="EMBL/GenBank/DDBJ databases">
        <title>First draft genome of Liparis tanakae, snailfish: a comprehensive survey of snailfish specific genes.</title>
        <authorList>
            <person name="Kim W."/>
            <person name="Song I."/>
            <person name="Jeong J.-H."/>
            <person name="Kim D."/>
            <person name="Kim S."/>
            <person name="Ryu S."/>
            <person name="Song J.Y."/>
            <person name="Lee S.K."/>
        </authorList>
    </citation>
    <scope>NUCLEOTIDE SEQUENCE [LARGE SCALE GENOMIC DNA]</scope>
    <source>
        <tissue evidence="1">Muscle</tissue>
    </source>
</reference>
<keyword evidence="1" id="KW-0675">Receptor</keyword>